<keyword evidence="9 17" id="KW-0963">Cytoplasm</keyword>
<comment type="subcellular location">
    <subcellularLocation>
        <location evidence="4 17">Cytoplasm</location>
    </subcellularLocation>
</comment>
<evidence type="ECO:0000256" key="1">
    <source>
        <dbReference type="ARBA" id="ARBA00000683"/>
    </source>
</evidence>
<keyword evidence="10 17" id="KW-0762">Sugar transport</keyword>
<evidence type="ECO:0000256" key="8">
    <source>
        <dbReference type="ARBA" id="ARBA00022448"/>
    </source>
</evidence>
<dbReference type="PROSITE" id="PS00742">
    <property type="entry name" value="PEP_ENZYMES_2"/>
    <property type="match status" value="1"/>
</dbReference>
<dbReference type="InterPro" id="IPR023151">
    <property type="entry name" value="PEP_util_CS"/>
</dbReference>
<dbReference type="NCBIfam" id="TIGR01417">
    <property type="entry name" value="PTS_I_fam"/>
    <property type="match status" value="1"/>
</dbReference>
<evidence type="ECO:0000259" key="21">
    <source>
        <dbReference type="Pfam" id="PF05524"/>
    </source>
</evidence>
<dbReference type="Gene3D" id="3.20.20.60">
    <property type="entry name" value="Phosphoenolpyruvate-binding domains"/>
    <property type="match status" value="1"/>
</dbReference>
<dbReference type="Pfam" id="PF05524">
    <property type="entry name" value="PEP-utilisers_N"/>
    <property type="match status" value="1"/>
</dbReference>
<evidence type="ECO:0000256" key="4">
    <source>
        <dbReference type="ARBA" id="ARBA00004496"/>
    </source>
</evidence>
<evidence type="ECO:0000256" key="6">
    <source>
        <dbReference type="ARBA" id="ARBA00012232"/>
    </source>
</evidence>
<keyword evidence="8 17" id="KW-0813">Transport</keyword>
<evidence type="ECO:0000256" key="14">
    <source>
        <dbReference type="ARBA" id="ARBA00022777"/>
    </source>
</evidence>
<dbReference type="InterPro" id="IPR040442">
    <property type="entry name" value="Pyrv_kinase-like_dom_sf"/>
</dbReference>
<dbReference type="SUPFAM" id="SSF52009">
    <property type="entry name" value="Phosphohistidine domain"/>
    <property type="match status" value="1"/>
</dbReference>
<feature type="coiled-coil region" evidence="18">
    <location>
        <begin position="31"/>
        <end position="69"/>
    </location>
</feature>
<evidence type="ECO:0000256" key="11">
    <source>
        <dbReference type="ARBA" id="ARBA00022679"/>
    </source>
</evidence>
<keyword evidence="12 17" id="KW-0598">Phosphotransferase system</keyword>
<dbReference type="EMBL" id="FSQZ01000001">
    <property type="protein sequence ID" value="SIN72057.1"/>
    <property type="molecule type" value="Genomic_DNA"/>
</dbReference>
<keyword evidence="14 17" id="KW-0418">Kinase</keyword>
<evidence type="ECO:0000256" key="12">
    <source>
        <dbReference type="ARBA" id="ARBA00022683"/>
    </source>
</evidence>
<dbReference type="PIRSF" id="PIRSF000732">
    <property type="entry name" value="PTS_enzyme_I"/>
    <property type="match status" value="1"/>
</dbReference>
<evidence type="ECO:0000256" key="15">
    <source>
        <dbReference type="ARBA" id="ARBA00022842"/>
    </source>
</evidence>
<dbReference type="PANTHER" id="PTHR46244:SF3">
    <property type="entry name" value="PHOSPHOENOLPYRUVATE-PROTEIN PHOSPHOTRANSFERASE"/>
    <property type="match status" value="1"/>
</dbReference>
<organism evidence="22 23">
    <name type="scientific">Acetomicrobium flavidum</name>
    <dbReference type="NCBI Taxonomy" id="49896"/>
    <lineage>
        <taxon>Bacteria</taxon>
        <taxon>Thermotogati</taxon>
        <taxon>Synergistota</taxon>
        <taxon>Synergistia</taxon>
        <taxon>Synergistales</taxon>
        <taxon>Acetomicrobiaceae</taxon>
        <taxon>Acetomicrobium</taxon>
    </lineage>
</organism>
<dbReference type="InterPro" id="IPR008731">
    <property type="entry name" value="PTS_EIN"/>
</dbReference>
<keyword evidence="15 17" id="KW-0460">Magnesium</keyword>
<keyword evidence="13 17" id="KW-0479">Metal-binding</keyword>
<sequence length="573" mass="63650">MSEQRALKGKPLSPGLAWGRSFLYETIPFMQRNIKIKKEDVEKELDRLKEALKKTKESLQKLKDSVRRRLGEEKAGILEAHMLMLEDPMFVDEIKKAIEEGNSAEDAVFTATEKIKEMFETIPDPYLRERAADVKDVGSRLYRTLLGGKDIAQLDTNEPIIVVANDLAASELIAISENNVVGLVLSQGGPTSHMAIIAKSLNLPAVSGIDISLISDNCLLIVDGIRGEITINPSSDVLMQTKNNIEKLQREQEEALSLKDLPAVTPDGLSIELWGNIAHPDEASAVLSSGGSGIGLFRTEFLFMNRNTPPSEDEQFEAYRKVLDEMKPHPVVIRTLDAGGDKEIPYLNIPKEDNPFLGYRAIRIGLTEEQLLITQLKALIRSSICGNLYIMFPMISSLWEIRRAKTLIQKAASQLDDKGMRYGKFKVGIMIEIPSAAIMAEELAKEVDFFSIGTNDLTQYTLAVDRGNSKVSQWYDHLHPAVLKLIAMTSKAAKTQKIELGICGEMAGDPFALPVLLGLGFDELSMSPPAIPKIKRLVRKFQAERAKQVAQMALSMKDADEVRQYLNEVMAKL</sequence>
<dbReference type="InterPro" id="IPR050499">
    <property type="entry name" value="PEP-utilizing_PTS_enzyme"/>
</dbReference>
<evidence type="ECO:0000256" key="2">
    <source>
        <dbReference type="ARBA" id="ARBA00001946"/>
    </source>
</evidence>
<dbReference type="InterPro" id="IPR006318">
    <property type="entry name" value="PTS_EI-like"/>
</dbReference>
<dbReference type="Gene3D" id="1.10.274.10">
    <property type="entry name" value="PtsI, HPr-binding domain"/>
    <property type="match status" value="1"/>
</dbReference>
<feature type="domain" description="PEP-utilising enzyme mobile" evidence="19">
    <location>
        <begin position="158"/>
        <end position="227"/>
    </location>
</feature>
<dbReference type="InterPro" id="IPR024692">
    <property type="entry name" value="PTS_EI"/>
</dbReference>
<dbReference type="Gene3D" id="3.50.30.10">
    <property type="entry name" value="Phosphohistidine domain"/>
    <property type="match status" value="1"/>
</dbReference>
<dbReference type="EC" id="2.7.3.9" evidence="6 17"/>
<protein>
    <recommendedName>
        <fullName evidence="7 17">Phosphoenolpyruvate-protein phosphotransferase</fullName>
        <ecNumber evidence="6 17">2.7.3.9</ecNumber>
    </recommendedName>
    <alternativeName>
        <fullName evidence="16 17">Phosphotransferase system, enzyme I</fullName>
    </alternativeName>
</protein>
<dbReference type="PRINTS" id="PR01736">
    <property type="entry name" value="PHPHTRNFRASE"/>
</dbReference>
<evidence type="ECO:0000256" key="7">
    <source>
        <dbReference type="ARBA" id="ARBA00016544"/>
    </source>
</evidence>
<evidence type="ECO:0000259" key="19">
    <source>
        <dbReference type="Pfam" id="PF00391"/>
    </source>
</evidence>
<evidence type="ECO:0000313" key="23">
    <source>
        <dbReference type="Proteomes" id="UP000185093"/>
    </source>
</evidence>
<feature type="domain" description="Phosphotransferase system enzyme I N-terminal" evidence="21">
    <location>
        <begin position="8"/>
        <end position="130"/>
    </location>
</feature>
<name>A0ABY1JEA2_9BACT</name>
<dbReference type="SUPFAM" id="SSF51621">
    <property type="entry name" value="Phosphoenolpyruvate/pyruvate domain"/>
    <property type="match status" value="1"/>
</dbReference>
<evidence type="ECO:0000256" key="5">
    <source>
        <dbReference type="ARBA" id="ARBA00007837"/>
    </source>
</evidence>
<dbReference type="InterPro" id="IPR008279">
    <property type="entry name" value="PEP-util_enz_mobile_dom"/>
</dbReference>
<dbReference type="Pfam" id="PF00391">
    <property type="entry name" value="PEP-utilizers"/>
    <property type="match status" value="1"/>
</dbReference>
<dbReference type="InterPro" id="IPR036618">
    <property type="entry name" value="PtsI_HPr-bd_sf"/>
</dbReference>
<comment type="cofactor">
    <cofactor evidence="2 17">
        <name>Mg(2+)</name>
        <dbReference type="ChEBI" id="CHEBI:18420"/>
    </cofactor>
</comment>
<dbReference type="InterPro" id="IPR036637">
    <property type="entry name" value="Phosphohistidine_dom_sf"/>
</dbReference>
<evidence type="ECO:0000256" key="17">
    <source>
        <dbReference type="PIRNR" id="PIRNR000732"/>
    </source>
</evidence>
<evidence type="ECO:0000313" key="22">
    <source>
        <dbReference type="EMBL" id="SIN72057.1"/>
    </source>
</evidence>
<evidence type="ECO:0000259" key="20">
    <source>
        <dbReference type="Pfam" id="PF02896"/>
    </source>
</evidence>
<evidence type="ECO:0000256" key="13">
    <source>
        <dbReference type="ARBA" id="ARBA00022723"/>
    </source>
</evidence>
<evidence type="ECO:0000256" key="18">
    <source>
        <dbReference type="SAM" id="Coils"/>
    </source>
</evidence>
<dbReference type="RefSeq" id="WP_074199790.1">
    <property type="nucleotide sequence ID" value="NZ_FSQZ01000001.1"/>
</dbReference>
<dbReference type="SUPFAM" id="SSF47831">
    <property type="entry name" value="Enzyme I of the PEP:sugar phosphotransferase system HPr-binding (sub)domain"/>
    <property type="match status" value="1"/>
</dbReference>
<comment type="function">
    <text evidence="3 17">General (non sugar-specific) component of the phosphoenolpyruvate-dependent sugar phosphotransferase system (sugar PTS). This major carbohydrate active-transport system catalyzes the phosphorylation of incoming sugar substrates concomitantly with their translocation across the cell membrane. Enzyme I transfers the phosphoryl group from phosphoenolpyruvate (PEP) to the phosphoryl carrier protein (HPr).</text>
</comment>
<comment type="similarity">
    <text evidence="5 17">Belongs to the PEP-utilizing enzyme family.</text>
</comment>
<dbReference type="PANTHER" id="PTHR46244">
    <property type="entry name" value="PHOSPHOENOLPYRUVATE-PROTEIN PHOSPHOTRANSFERASE"/>
    <property type="match status" value="1"/>
</dbReference>
<evidence type="ECO:0000256" key="3">
    <source>
        <dbReference type="ARBA" id="ARBA00002728"/>
    </source>
</evidence>
<evidence type="ECO:0000256" key="10">
    <source>
        <dbReference type="ARBA" id="ARBA00022597"/>
    </source>
</evidence>
<comment type="caution">
    <text evidence="22">The sequence shown here is derived from an EMBL/GenBank/DDBJ whole genome shotgun (WGS) entry which is preliminary data.</text>
</comment>
<dbReference type="InterPro" id="IPR000121">
    <property type="entry name" value="PEP_util_C"/>
</dbReference>
<evidence type="ECO:0000256" key="16">
    <source>
        <dbReference type="ARBA" id="ARBA00033235"/>
    </source>
</evidence>
<dbReference type="InterPro" id="IPR015813">
    <property type="entry name" value="Pyrv/PenolPyrv_kinase-like_dom"/>
</dbReference>
<gene>
    <name evidence="22" type="ORF">SAMN05444368_1490</name>
</gene>
<accession>A0ABY1JEA2</accession>
<feature type="domain" description="PEP-utilising enzyme C-terminal" evidence="20">
    <location>
        <begin position="255"/>
        <end position="542"/>
    </location>
</feature>
<comment type="catalytic activity">
    <reaction evidence="1 17">
        <text>L-histidyl-[protein] + phosphoenolpyruvate = N(pros)-phospho-L-histidyl-[protein] + pyruvate</text>
        <dbReference type="Rhea" id="RHEA:23880"/>
        <dbReference type="Rhea" id="RHEA-COMP:9745"/>
        <dbReference type="Rhea" id="RHEA-COMP:9746"/>
        <dbReference type="ChEBI" id="CHEBI:15361"/>
        <dbReference type="ChEBI" id="CHEBI:29979"/>
        <dbReference type="ChEBI" id="CHEBI:58702"/>
        <dbReference type="ChEBI" id="CHEBI:64837"/>
        <dbReference type="EC" id="2.7.3.9"/>
    </reaction>
</comment>
<dbReference type="Proteomes" id="UP000185093">
    <property type="component" value="Unassembled WGS sequence"/>
</dbReference>
<evidence type="ECO:0000256" key="9">
    <source>
        <dbReference type="ARBA" id="ARBA00022490"/>
    </source>
</evidence>
<reference evidence="22 23" key="1">
    <citation type="submission" date="2016-11" db="EMBL/GenBank/DDBJ databases">
        <authorList>
            <person name="Varghese N."/>
            <person name="Submissions S."/>
        </authorList>
    </citation>
    <scope>NUCLEOTIDE SEQUENCE [LARGE SCALE GENOMIC DNA]</scope>
    <source>
        <strain evidence="22 23">DSM 20664</strain>
    </source>
</reference>
<keyword evidence="23" id="KW-1185">Reference proteome</keyword>
<keyword evidence="11 17" id="KW-0808">Transferase</keyword>
<dbReference type="Pfam" id="PF02896">
    <property type="entry name" value="PEP-utilizers_C"/>
    <property type="match status" value="1"/>
</dbReference>
<keyword evidence="18" id="KW-0175">Coiled coil</keyword>
<proteinExistence type="inferred from homology"/>